<keyword evidence="2" id="KW-1185">Reference proteome</keyword>
<name>A0ABV5XMD1_9NOCA</name>
<accession>A0ABV5XMD1</accession>
<gene>
    <name evidence="1" type="ORF">ACFFQ6_28130</name>
</gene>
<comment type="caution">
    <text evidence="1">The sequence shown here is derived from an EMBL/GenBank/DDBJ whole genome shotgun (WGS) entry which is preliminary data.</text>
</comment>
<dbReference type="EMBL" id="JBHMAS010000071">
    <property type="protein sequence ID" value="MFB9783576.1"/>
    <property type="molecule type" value="Genomic_DNA"/>
</dbReference>
<proteinExistence type="predicted"/>
<reference evidence="1 2" key="1">
    <citation type="submission" date="2024-09" db="EMBL/GenBank/DDBJ databases">
        <authorList>
            <person name="Sun Q."/>
            <person name="Mori K."/>
        </authorList>
    </citation>
    <scope>NUCLEOTIDE SEQUENCE [LARGE SCALE GENOMIC DNA]</scope>
    <source>
        <strain evidence="1 2">JCM 11411</strain>
    </source>
</reference>
<dbReference type="Gene3D" id="3.90.1200.10">
    <property type="match status" value="1"/>
</dbReference>
<evidence type="ECO:0000313" key="1">
    <source>
        <dbReference type="EMBL" id="MFB9783576.1"/>
    </source>
</evidence>
<evidence type="ECO:0000313" key="2">
    <source>
        <dbReference type="Proteomes" id="UP001589587"/>
    </source>
</evidence>
<dbReference type="Proteomes" id="UP001589587">
    <property type="component" value="Unassembled WGS sequence"/>
</dbReference>
<sequence>MTDVEARDDVRAASLHVRIDRADIRSWYAAASNRKLVDFDWYRAYACFRYGSIAAFNVRLHRTGHRVDPENELIAPSISALFAHGPNILGR</sequence>
<protein>
    <submittedName>
        <fullName evidence="1">Uncharacterized protein</fullName>
    </submittedName>
</protein>
<organism evidence="1 2">
    <name type="scientific">Rhodococcus baikonurensis</name>
    <dbReference type="NCBI Taxonomy" id="172041"/>
    <lineage>
        <taxon>Bacteria</taxon>
        <taxon>Bacillati</taxon>
        <taxon>Actinomycetota</taxon>
        <taxon>Actinomycetes</taxon>
        <taxon>Mycobacteriales</taxon>
        <taxon>Nocardiaceae</taxon>
        <taxon>Rhodococcus</taxon>
        <taxon>Rhodococcus erythropolis group</taxon>
    </lineage>
</organism>